<evidence type="ECO:0000259" key="1">
    <source>
        <dbReference type="Pfam" id="PF05239"/>
    </source>
</evidence>
<protein>
    <submittedName>
        <fullName evidence="2">Photosystem reaction center subunit H</fullName>
    </submittedName>
</protein>
<proteinExistence type="predicted"/>
<gene>
    <name evidence="2" type="ORF">CW354_13985</name>
</gene>
<dbReference type="AlphaFoldDB" id="A0A2S7K3T8"/>
<dbReference type="OrthoDB" id="7274881at2"/>
<reference evidence="2 3" key="1">
    <citation type="submission" date="2017-12" db="EMBL/GenBank/DDBJ databases">
        <authorList>
            <person name="Hurst M.R.H."/>
        </authorList>
    </citation>
    <scope>NUCLEOTIDE SEQUENCE [LARGE SCALE GENOMIC DNA]</scope>
    <source>
        <strain evidence="2 3">SY-3-19</strain>
    </source>
</reference>
<dbReference type="Pfam" id="PF05239">
    <property type="entry name" value="PRC"/>
    <property type="match status" value="1"/>
</dbReference>
<comment type="caution">
    <text evidence="2">The sequence shown here is derived from an EMBL/GenBank/DDBJ whole genome shotgun (WGS) entry which is preliminary data.</text>
</comment>
<evidence type="ECO:0000313" key="2">
    <source>
        <dbReference type="EMBL" id="PQA87146.1"/>
    </source>
</evidence>
<dbReference type="Proteomes" id="UP000239504">
    <property type="component" value="Unassembled WGS sequence"/>
</dbReference>
<feature type="domain" description="PRC-barrel" evidence="1">
    <location>
        <begin position="11"/>
        <end position="85"/>
    </location>
</feature>
<sequence>MGKAMTNNLLSSSTITGDHVKNAKGEDLGKIEDLMIDTNDGAIQYAVLSFGGIMGLGEKLFAVPFGRLKVDTENKCMILDADKQRLKDAPGFDKDKWPDFSDASFKTTHDAYYK</sequence>
<dbReference type="SUPFAM" id="SSF50346">
    <property type="entry name" value="PRC-barrel domain"/>
    <property type="match status" value="1"/>
</dbReference>
<organism evidence="2 3">
    <name type="scientific">Hyphococcus luteus</name>
    <dbReference type="NCBI Taxonomy" id="2058213"/>
    <lineage>
        <taxon>Bacteria</taxon>
        <taxon>Pseudomonadati</taxon>
        <taxon>Pseudomonadota</taxon>
        <taxon>Alphaproteobacteria</taxon>
        <taxon>Parvularculales</taxon>
        <taxon>Parvularculaceae</taxon>
        <taxon>Hyphococcus</taxon>
    </lineage>
</organism>
<accession>A0A2S7K3T8</accession>
<keyword evidence="3" id="KW-1185">Reference proteome</keyword>
<evidence type="ECO:0000313" key="3">
    <source>
        <dbReference type="Proteomes" id="UP000239504"/>
    </source>
</evidence>
<dbReference type="PANTHER" id="PTHR36505:SF1">
    <property type="entry name" value="BLR1072 PROTEIN"/>
    <property type="match status" value="1"/>
</dbReference>
<name>A0A2S7K3T8_9PROT</name>
<dbReference type="InterPro" id="IPR011033">
    <property type="entry name" value="PRC_barrel-like_sf"/>
</dbReference>
<dbReference type="PANTHER" id="PTHR36505">
    <property type="entry name" value="BLR1072 PROTEIN"/>
    <property type="match status" value="1"/>
</dbReference>
<dbReference type="Gene3D" id="2.30.30.240">
    <property type="entry name" value="PRC-barrel domain"/>
    <property type="match status" value="1"/>
</dbReference>
<dbReference type="InterPro" id="IPR027275">
    <property type="entry name" value="PRC-brl_dom"/>
</dbReference>
<dbReference type="EMBL" id="PJCH01000010">
    <property type="protein sequence ID" value="PQA87146.1"/>
    <property type="molecule type" value="Genomic_DNA"/>
</dbReference>